<dbReference type="InterPro" id="IPR020568">
    <property type="entry name" value="Ribosomal_Su5_D2-typ_SF"/>
</dbReference>
<evidence type="ECO:0000259" key="2">
    <source>
        <dbReference type="Pfam" id="PF01205"/>
    </source>
</evidence>
<dbReference type="InterPro" id="IPR036956">
    <property type="entry name" value="Impact_N_sf"/>
</dbReference>
<gene>
    <name evidence="4" type="ORF">EQG49_05290</name>
</gene>
<dbReference type="Proteomes" id="UP000292886">
    <property type="component" value="Chromosome"/>
</dbReference>
<evidence type="ECO:0000256" key="1">
    <source>
        <dbReference type="ARBA" id="ARBA00007665"/>
    </source>
</evidence>
<dbReference type="GO" id="GO:0006446">
    <property type="term" value="P:regulation of translational initiation"/>
    <property type="evidence" value="ECO:0007669"/>
    <property type="project" value="TreeGrafter"/>
</dbReference>
<keyword evidence="5" id="KW-1185">Reference proteome</keyword>
<dbReference type="Gene3D" id="3.30.70.240">
    <property type="match status" value="1"/>
</dbReference>
<sequence>MPTYLSISHDFQHEIVIKKSRFITNLKRVHSEDEAVAFINAIKKEHYKANHNTSAFVLGDRDEIQRASDDGEPSGTAGVPILEVLKRNEVHDVVAVVTRYFGGIKLGAGGLIRAYAGSAAEALAEVGLIQRVVMTTMDLTLEYPQFDTLNHWLSQNNYQTPVVNYTDKVNLTLPIETADIAHFTNSITELLNGRVVISVGDESFQEIPYEPNQEDA</sequence>
<evidence type="ECO:0000313" key="4">
    <source>
        <dbReference type="EMBL" id="QBO35914.1"/>
    </source>
</evidence>
<dbReference type="InterPro" id="IPR015796">
    <property type="entry name" value="Impact_YigZ-like"/>
</dbReference>
<dbReference type="NCBIfam" id="TIGR00257">
    <property type="entry name" value="IMPACT_YIGZ"/>
    <property type="match status" value="1"/>
</dbReference>
<evidence type="ECO:0000259" key="3">
    <source>
        <dbReference type="Pfam" id="PF09186"/>
    </source>
</evidence>
<dbReference type="InterPro" id="IPR015269">
    <property type="entry name" value="UPF0029_Impact_C"/>
</dbReference>
<name>A0A4P6YT51_9LACO</name>
<dbReference type="Gene3D" id="3.30.230.30">
    <property type="entry name" value="Impact, N-terminal domain"/>
    <property type="match status" value="1"/>
</dbReference>
<reference evidence="5" key="1">
    <citation type="submission" date="2019-03" db="EMBL/GenBank/DDBJ databases">
        <title>Weissella sp. 26KH-42 Genome sequencing.</title>
        <authorList>
            <person name="Heo J."/>
            <person name="Kim S.-J."/>
            <person name="Kim J.-S."/>
            <person name="Hong S.-B."/>
            <person name="Kwon S.-W."/>
        </authorList>
    </citation>
    <scope>NUCLEOTIDE SEQUENCE [LARGE SCALE GENOMIC DNA]</scope>
    <source>
        <strain evidence="5">26KH-42</strain>
    </source>
</reference>
<dbReference type="InterPro" id="IPR023582">
    <property type="entry name" value="Impact"/>
</dbReference>
<accession>A0A4P6YT51</accession>
<dbReference type="SUPFAM" id="SSF54980">
    <property type="entry name" value="EF-G C-terminal domain-like"/>
    <property type="match status" value="1"/>
</dbReference>
<comment type="similarity">
    <text evidence="1">Belongs to the IMPACT family.</text>
</comment>
<dbReference type="InterPro" id="IPR001498">
    <property type="entry name" value="Impact_N"/>
</dbReference>
<dbReference type="KEGG" id="wei:EQG49_05290"/>
<dbReference type="Pfam" id="PF01205">
    <property type="entry name" value="Impact_N"/>
    <property type="match status" value="1"/>
</dbReference>
<evidence type="ECO:0000313" key="5">
    <source>
        <dbReference type="Proteomes" id="UP000292886"/>
    </source>
</evidence>
<dbReference type="PROSITE" id="PS00910">
    <property type="entry name" value="UPF0029"/>
    <property type="match status" value="1"/>
</dbReference>
<dbReference type="InterPro" id="IPR035647">
    <property type="entry name" value="EFG_III/V"/>
</dbReference>
<proteinExistence type="inferred from homology"/>
<dbReference type="OrthoDB" id="9813771at2"/>
<dbReference type="GO" id="GO:0005737">
    <property type="term" value="C:cytoplasm"/>
    <property type="evidence" value="ECO:0007669"/>
    <property type="project" value="TreeGrafter"/>
</dbReference>
<dbReference type="PANTHER" id="PTHR16301">
    <property type="entry name" value="IMPACT-RELATED"/>
    <property type="match status" value="1"/>
</dbReference>
<dbReference type="SUPFAM" id="SSF54211">
    <property type="entry name" value="Ribosomal protein S5 domain 2-like"/>
    <property type="match status" value="1"/>
</dbReference>
<dbReference type="RefSeq" id="WP_133362993.1">
    <property type="nucleotide sequence ID" value="NZ_CP037940.1"/>
</dbReference>
<feature type="domain" description="Impact N-terminal" evidence="2">
    <location>
        <begin position="18"/>
        <end position="123"/>
    </location>
</feature>
<protein>
    <submittedName>
        <fullName evidence="4">YigZ family protein</fullName>
    </submittedName>
</protein>
<feature type="domain" description="UPF0029" evidence="3">
    <location>
        <begin position="139"/>
        <end position="194"/>
    </location>
</feature>
<dbReference type="PANTHER" id="PTHR16301:SF20">
    <property type="entry name" value="IMPACT FAMILY MEMBER YIGZ"/>
    <property type="match status" value="1"/>
</dbReference>
<dbReference type="InterPro" id="IPR020569">
    <property type="entry name" value="UPF0029_Impact_CS"/>
</dbReference>
<organism evidence="4 5">
    <name type="scientific">Periweissella cryptocerci</name>
    <dbReference type="NCBI Taxonomy" id="2506420"/>
    <lineage>
        <taxon>Bacteria</taxon>
        <taxon>Bacillati</taxon>
        <taxon>Bacillota</taxon>
        <taxon>Bacilli</taxon>
        <taxon>Lactobacillales</taxon>
        <taxon>Lactobacillaceae</taxon>
        <taxon>Periweissella</taxon>
    </lineage>
</organism>
<dbReference type="EMBL" id="CP037940">
    <property type="protein sequence ID" value="QBO35914.1"/>
    <property type="molecule type" value="Genomic_DNA"/>
</dbReference>
<dbReference type="Pfam" id="PF09186">
    <property type="entry name" value="DUF1949"/>
    <property type="match status" value="1"/>
</dbReference>
<dbReference type="AlphaFoldDB" id="A0A4P6YT51"/>